<evidence type="ECO:0000256" key="2">
    <source>
        <dbReference type="SAM" id="MobiDB-lite"/>
    </source>
</evidence>
<dbReference type="GeneID" id="63789549"/>
<dbReference type="OrthoDB" id="4225927at2759"/>
<evidence type="ECO:0000313" key="4">
    <source>
        <dbReference type="EMBL" id="RAO64320.1"/>
    </source>
</evidence>
<protein>
    <recommendedName>
        <fullName evidence="3">DUF7924 domain-containing protein</fullName>
    </recommendedName>
</protein>
<feature type="compositionally biased region" description="Low complexity" evidence="2">
    <location>
        <begin position="14"/>
        <end position="26"/>
    </location>
</feature>
<dbReference type="PANTHER" id="PTHR42470">
    <property type="entry name" value="VAST DOMAIN-CONTAINING PROTEIN"/>
    <property type="match status" value="1"/>
</dbReference>
<dbReference type="PANTHER" id="PTHR42470:SF2">
    <property type="match status" value="1"/>
</dbReference>
<feature type="coiled-coil region" evidence="1">
    <location>
        <begin position="327"/>
        <end position="411"/>
    </location>
</feature>
<feature type="domain" description="DUF7924" evidence="3">
    <location>
        <begin position="86"/>
        <end position="302"/>
    </location>
</feature>
<gene>
    <name evidence="4" type="ORF">BHQ10_000332</name>
</gene>
<dbReference type="InterPro" id="IPR057684">
    <property type="entry name" value="DUF7924"/>
</dbReference>
<proteinExistence type="predicted"/>
<dbReference type="AlphaFoldDB" id="A0A364KL93"/>
<feature type="compositionally biased region" description="Basic residues" evidence="2">
    <location>
        <begin position="1"/>
        <end position="11"/>
    </location>
</feature>
<dbReference type="Pfam" id="PF25545">
    <property type="entry name" value="DUF7924"/>
    <property type="match status" value="1"/>
</dbReference>
<dbReference type="RefSeq" id="XP_040728837.1">
    <property type="nucleotide sequence ID" value="XM_040875563.1"/>
</dbReference>
<name>A0A364KL93_TALAM</name>
<evidence type="ECO:0000313" key="5">
    <source>
        <dbReference type="Proteomes" id="UP000249363"/>
    </source>
</evidence>
<sequence length="463" mass="53648">MSQRPSKRSRLHGSDSATLSDASSSSQDDESRVYKVGYVAKLASRGCFMRRSFAGPIQADIALCERLLHESVDIPPGVSFEDEFIDRFRKSSRDQPKEWVLTEVHPLLVPPIEEQYVEETVILEKTVDVYCKEWLNVDSIYGPRPVPDQARGLKWSVFSDSQRQKLKYHPEETSPFTAREDMLFPYLTTQVECGNRALMIAERKNMQCMCIAMRALCSVAQTANYLEKVHRKILGFSVSYDSERLKINGYYPEIEDGEVAFYQWPIASLDYWNKHDKWASYRFVKNLDCKFLPIHTKRVMDLLAEIPVPKDFLDEADNEDDIDSQERSIASQDLSNLQNMLHTLKRQSEDREARHAKHLAQFSREVIGNLGRQEDFLTQLQQQKEREEEVLSQIEENIVERKARHEKLLAQFAQTMSEKRTLCQNLLPIANEKMAEAMAHDDSNLAHMEGQEEQMIRRIETSS</sequence>
<feature type="region of interest" description="Disordered" evidence="2">
    <location>
        <begin position="1"/>
        <end position="26"/>
    </location>
</feature>
<organism evidence="4 5">
    <name type="scientific">Talaromyces amestolkiae</name>
    <dbReference type="NCBI Taxonomy" id="1196081"/>
    <lineage>
        <taxon>Eukaryota</taxon>
        <taxon>Fungi</taxon>
        <taxon>Dikarya</taxon>
        <taxon>Ascomycota</taxon>
        <taxon>Pezizomycotina</taxon>
        <taxon>Eurotiomycetes</taxon>
        <taxon>Eurotiomycetidae</taxon>
        <taxon>Eurotiales</taxon>
        <taxon>Trichocomaceae</taxon>
        <taxon>Talaromyces</taxon>
        <taxon>Talaromyces sect. Talaromyces</taxon>
    </lineage>
</organism>
<evidence type="ECO:0000256" key="1">
    <source>
        <dbReference type="SAM" id="Coils"/>
    </source>
</evidence>
<comment type="caution">
    <text evidence="4">The sequence shown here is derived from an EMBL/GenBank/DDBJ whole genome shotgun (WGS) entry which is preliminary data.</text>
</comment>
<dbReference type="Proteomes" id="UP000249363">
    <property type="component" value="Unassembled WGS sequence"/>
</dbReference>
<reference evidence="4 5" key="1">
    <citation type="journal article" date="2017" name="Biotechnol. Biofuels">
        <title>Differential beta-glucosidase expression as a function of carbon source availability in Talaromyces amestolkiae: a genomic and proteomic approach.</title>
        <authorList>
            <person name="de Eugenio L.I."/>
            <person name="Mendez-Liter J.A."/>
            <person name="Nieto-Dominguez M."/>
            <person name="Alonso L."/>
            <person name="Gil-Munoz J."/>
            <person name="Barriuso J."/>
            <person name="Prieto A."/>
            <person name="Martinez M.J."/>
        </authorList>
    </citation>
    <scope>NUCLEOTIDE SEQUENCE [LARGE SCALE GENOMIC DNA]</scope>
    <source>
        <strain evidence="4 5">CIB</strain>
    </source>
</reference>
<dbReference type="EMBL" id="MIKG01000001">
    <property type="protein sequence ID" value="RAO64320.1"/>
    <property type="molecule type" value="Genomic_DNA"/>
</dbReference>
<keyword evidence="1" id="KW-0175">Coiled coil</keyword>
<accession>A0A364KL93</accession>
<keyword evidence="5" id="KW-1185">Reference proteome</keyword>
<dbReference type="STRING" id="1196081.A0A364KL93"/>
<evidence type="ECO:0000259" key="3">
    <source>
        <dbReference type="Pfam" id="PF25545"/>
    </source>
</evidence>